<dbReference type="KEGG" id="cbot:ATE48_18560"/>
<evidence type="ECO:0000256" key="1">
    <source>
        <dbReference type="SAM" id="MobiDB-lite"/>
    </source>
</evidence>
<dbReference type="Proteomes" id="UP000092498">
    <property type="component" value="Chromosome"/>
</dbReference>
<dbReference type="InParanoid" id="A0A1B1ANL2"/>
<dbReference type="InterPro" id="IPR050509">
    <property type="entry name" value="CoA-transferase_III"/>
</dbReference>
<dbReference type="InterPro" id="IPR003673">
    <property type="entry name" value="CoA-Trfase_fam_III"/>
</dbReference>
<gene>
    <name evidence="2" type="ORF">ATE48_18560</name>
</gene>
<evidence type="ECO:0000313" key="3">
    <source>
        <dbReference type="Proteomes" id="UP000092498"/>
    </source>
</evidence>
<dbReference type="RefSeq" id="WP_066775400.1">
    <property type="nucleotide sequence ID" value="NZ_CP013244.1"/>
</dbReference>
<sequence>MLEGLKIVEMATYVAAPGAGGIMADWGADVIKVEPPGGDPIRMFFSSLGVEEMENPVFDMDNRGKRGVVLDTSKPAGREALLRLIDGADIFLTNVRPGGLARAGLDPESVMKRRPQLIYTTLTGYGLEGPDADRPGMDQAAFWARSGLAAMFRPKGGDPVMLRTAFGDHVASLAIVGAVMAAVYERQQTGRGRLIDASLLRAAHYAGSTDLAIQHTRGRIASNRPRQNAPNPLINYFQTGGGRWISLLQRQGEKDWPKLARALKIEHLVSDPRFANGRARRENGAQLVPLLDEAFAGREFDDIAAALDAEEMIWAPVLTAAESIADPQAIAAGCVVQTPKHGGGTMNAPAGPVRFPGADDGPKGPSPRPGEHTRAVLAQAGYSEAEIDAMYESGAAA</sequence>
<dbReference type="SUPFAM" id="SSF89796">
    <property type="entry name" value="CoA-transferase family III (CaiB/BaiF)"/>
    <property type="match status" value="1"/>
</dbReference>
<dbReference type="InterPro" id="IPR023606">
    <property type="entry name" value="CoA-Trfase_III_dom_1_sf"/>
</dbReference>
<dbReference type="PANTHER" id="PTHR48228:SF2">
    <property type="entry name" value="E-CINNAMOYL-COA:R-PHENYLLACTATE COA TRANSFERASE LARGE SUBUNIT"/>
    <property type="match status" value="1"/>
</dbReference>
<protein>
    <submittedName>
        <fullName evidence="2">Fatty acid-CoA racemase</fullName>
    </submittedName>
</protein>
<keyword evidence="3" id="KW-1185">Reference proteome</keyword>
<reference evidence="2 3" key="1">
    <citation type="submission" date="2015-11" db="EMBL/GenBank/DDBJ databases">
        <title>Whole-Genome Sequence of Candidatus Oderbacter manganicum from the National Park Lower Oder Valley, Germany.</title>
        <authorList>
            <person name="Braun B."/>
            <person name="Liere K."/>
            <person name="Szewzyk U."/>
        </authorList>
    </citation>
    <scope>NUCLEOTIDE SEQUENCE [LARGE SCALE GENOMIC DNA]</scope>
    <source>
        <strain evidence="2 3">OTSz_A_272</strain>
    </source>
</reference>
<name>A0A1B1ANL2_9PROT</name>
<dbReference type="InterPro" id="IPR044855">
    <property type="entry name" value="CoA-Trfase_III_dom3_sf"/>
</dbReference>
<dbReference type="Gene3D" id="3.40.50.10540">
    <property type="entry name" value="Crotonobetainyl-coa:carnitine coa-transferase, domain 1"/>
    <property type="match status" value="1"/>
</dbReference>
<dbReference type="GO" id="GO:0003824">
    <property type="term" value="F:catalytic activity"/>
    <property type="evidence" value="ECO:0007669"/>
    <property type="project" value="InterPro"/>
</dbReference>
<dbReference type="PANTHER" id="PTHR48228">
    <property type="entry name" value="SUCCINYL-COA--D-CITRAMALATE COA-TRANSFERASE"/>
    <property type="match status" value="1"/>
</dbReference>
<dbReference type="Gene3D" id="3.30.1540.10">
    <property type="entry name" value="formyl-coa transferase, domain 3"/>
    <property type="match status" value="1"/>
</dbReference>
<dbReference type="OrthoDB" id="7488526at2"/>
<evidence type="ECO:0000313" key="2">
    <source>
        <dbReference type="EMBL" id="ANP48157.1"/>
    </source>
</evidence>
<organism evidence="2 3">
    <name type="scientific">Candidatus Viadribacter manganicus</name>
    <dbReference type="NCBI Taxonomy" id="1759059"/>
    <lineage>
        <taxon>Bacteria</taxon>
        <taxon>Pseudomonadati</taxon>
        <taxon>Pseudomonadota</taxon>
        <taxon>Alphaproteobacteria</taxon>
        <taxon>Hyphomonadales</taxon>
        <taxon>Hyphomonadaceae</taxon>
        <taxon>Candidatus Viadribacter</taxon>
    </lineage>
</organism>
<proteinExistence type="predicted"/>
<dbReference type="Pfam" id="PF02515">
    <property type="entry name" value="CoA_transf_3"/>
    <property type="match status" value="1"/>
</dbReference>
<accession>A0A1B1ANL2</accession>
<dbReference type="AlphaFoldDB" id="A0A1B1ANL2"/>
<dbReference type="EMBL" id="CP013244">
    <property type="protein sequence ID" value="ANP48157.1"/>
    <property type="molecule type" value="Genomic_DNA"/>
</dbReference>
<feature type="region of interest" description="Disordered" evidence="1">
    <location>
        <begin position="342"/>
        <end position="375"/>
    </location>
</feature>